<protein>
    <submittedName>
        <fullName evidence="1">Uncharacterized protein</fullName>
    </submittedName>
</protein>
<dbReference type="RefSeq" id="WP_068848857.1">
    <property type="nucleotide sequence ID" value="NZ_LYDR01000116.1"/>
</dbReference>
<proteinExistence type="predicted"/>
<evidence type="ECO:0000313" key="1">
    <source>
        <dbReference type="EMBL" id="ODA29975.1"/>
    </source>
</evidence>
<comment type="caution">
    <text evidence="1">The sequence shown here is derived from an EMBL/GenBank/DDBJ whole genome shotgun (WGS) entry which is preliminary data.</text>
</comment>
<dbReference type="EMBL" id="LYDR01000116">
    <property type="protein sequence ID" value="ODA29975.1"/>
    <property type="molecule type" value="Genomic_DNA"/>
</dbReference>
<dbReference type="Proteomes" id="UP000094828">
    <property type="component" value="Unassembled WGS sequence"/>
</dbReference>
<keyword evidence="2" id="KW-1185">Reference proteome</keyword>
<reference evidence="1 2" key="1">
    <citation type="submission" date="2016-05" db="EMBL/GenBank/DDBJ databases">
        <title>Genomic and physiological characterization of Planctopirus sp. isolated from fresh water lake.</title>
        <authorList>
            <person name="Subhash Y."/>
            <person name="Ramana C."/>
        </authorList>
    </citation>
    <scope>NUCLEOTIDE SEQUENCE [LARGE SCALE GENOMIC DNA]</scope>
    <source>
        <strain evidence="1 2">JC280</strain>
    </source>
</reference>
<gene>
    <name evidence="1" type="ORF">A6X21_06440</name>
</gene>
<evidence type="ECO:0000313" key="2">
    <source>
        <dbReference type="Proteomes" id="UP000094828"/>
    </source>
</evidence>
<dbReference type="STRING" id="1841610.A6X21_06440"/>
<name>A0A1C3E9P8_9PLAN</name>
<dbReference type="AlphaFoldDB" id="A0A1C3E9P8"/>
<organism evidence="1 2">
    <name type="scientific">Planctopirus hydrillae</name>
    <dbReference type="NCBI Taxonomy" id="1841610"/>
    <lineage>
        <taxon>Bacteria</taxon>
        <taxon>Pseudomonadati</taxon>
        <taxon>Planctomycetota</taxon>
        <taxon>Planctomycetia</taxon>
        <taxon>Planctomycetales</taxon>
        <taxon>Planctomycetaceae</taxon>
        <taxon>Planctopirus</taxon>
    </lineage>
</organism>
<accession>A0A1C3E9P8</accession>
<sequence length="77" mass="8534">MAKLQQPQFLPVNFTRMILMTSGLAIDQSFTNHRAGTVRTKALESWSVAAVRMLGKSAISSTSFPARIADGRMCEFR</sequence>